<organism evidence="1">
    <name type="scientific">uncultured Sulfurovum sp</name>
    <dbReference type="NCBI Taxonomy" id="269237"/>
    <lineage>
        <taxon>Bacteria</taxon>
        <taxon>Pseudomonadati</taxon>
        <taxon>Campylobacterota</taxon>
        <taxon>Epsilonproteobacteria</taxon>
        <taxon>Campylobacterales</taxon>
        <taxon>Sulfurovaceae</taxon>
        <taxon>Sulfurovum</taxon>
        <taxon>environmental samples</taxon>
    </lineage>
</organism>
<dbReference type="AlphaFoldDB" id="A0A6S6S6B3"/>
<gene>
    <name evidence="1" type="ORF">HELGO_WM2971</name>
</gene>
<accession>A0A6S6S6B3</accession>
<evidence type="ECO:0000313" key="1">
    <source>
        <dbReference type="EMBL" id="CAA6805202.1"/>
    </source>
</evidence>
<name>A0A6S6S6B3_9BACT</name>
<sequence>MKKYLILIIFMFINVGCTYKYGTYGVISTKNIDFTQTYVQGDNKVTGKDVAKMYIVIPDKIRPMIDDALRDALSKSCAEFLTDAEIKMKWWWIPYVYGDNTFTVKGYPWYKKGMKDVDCMAP</sequence>
<dbReference type="EMBL" id="CACVAS010000036">
    <property type="protein sequence ID" value="CAA6805202.1"/>
    <property type="molecule type" value="Genomic_DNA"/>
</dbReference>
<protein>
    <submittedName>
        <fullName evidence="1">Uncharacterized protein</fullName>
    </submittedName>
</protein>
<proteinExistence type="predicted"/>
<reference evidence="1" key="1">
    <citation type="submission" date="2020-01" db="EMBL/GenBank/DDBJ databases">
        <authorList>
            <person name="Meier V. D."/>
            <person name="Meier V D."/>
        </authorList>
    </citation>
    <scope>NUCLEOTIDE SEQUENCE</scope>
    <source>
        <strain evidence="1">HLG_WM_MAG_01</strain>
    </source>
</reference>